<accession>A0AA87ZWV9</accession>
<reference evidence="1" key="1">
    <citation type="submission" date="2023-07" db="EMBL/GenBank/DDBJ databases">
        <title>draft genome sequence of fig (Ficus carica).</title>
        <authorList>
            <person name="Takahashi T."/>
            <person name="Nishimura K."/>
        </authorList>
    </citation>
    <scope>NUCLEOTIDE SEQUENCE</scope>
</reference>
<gene>
    <name evidence="1" type="ORF">TIFTF001_014467</name>
</gene>
<comment type="caution">
    <text evidence="1">The sequence shown here is derived from an EMBL/GenBank/DDBJ whole genome shotgun (WGS) entry which is preliminary data.</text>
</comment>
<proteinExistence type="predicted"/>
<dbReference type="EMBL" id="BTGU01000020">
    <property type="protein sequence ID" value="GMN45269.1"/>
    <property type="molecule type" value="Genomic_DNA"/>
</dbReference>
<organism evidence="1 2">
    <name type="scientific">Ficus carica</name>
    <name type="common">Common fig</name>
    <dbReference type="NCBI Taxonomy" id="3494"/>
    <lineage>
        <taxon>Eukaryota</taxon>
        <taxon>Viridiplantae</taxon>
        <taxon>Streptophyta</taxon>
        <taxon>Embryophyta</taxon>
        <taxon>Tracheophyta</taxon>
        <taxon>Spermatophyta</taxon>
        <taxon>Magnoliopsida</taxon>
        <taxon>eudicotyledons</taxon>
        <taxon>Gunneridae</taxon>
        <taxon>Pentapetalae</taxon>
        <taxon>rosids</taxon>
        <taxon>fabids</taxon>
        <taxon>Rosales</taxon>
        <taxon>Moraceae</taxon>
        <taxon>Ficeae</taxon>
        <taxon>Ficus</taxon>
    </lineage>
</organism>
<sequence length="65" mass="7581">MDKLVAGAALLLLVCEAFILFLEEMRDREIAEENYRMLSSPASEGIYHFKMLRQEDIAVPWFIFV</sequence>
<dbReference type="Proteomes" id="UP001187192">
    <property type="component" value="Unassembled WGS sequence"/>
</dbReference>
<name>A0AA87ZWV9_FICCA</name>
<protein>
    <submittedName>
        <fullName evidence="1">Uncharacterized protein</fullName>
    </submittedName>
</protein>
<keyword evidence="2" id="KW-1185">Reference proteome</keyword>
<evidence type="ECO:0000313" key="2">
    <source>
        <dbReference type="Proteomes" id="UP001187192"/>
    </source>
</evidence>
<evidence type="ECO:0000313" key="1">
    <source>
        <dbReference type="EMBL" id="GMN45269.1"/>
    </source>
</evidence>
<dbReference type="AlphaFoldDB" id="A0AA87ZWV9"/>